<keyword evidence="2" id="KW-1185">Reference proteome</keyword>
<organism evidence="1 2">
    <name type="scientific">Mycoplasma wenyonii</name>
    <dbReference type="NCBI Taxonomy" id="65123"/>
    <lineage>
        <taxon>Bacteria</taxon>
        <taxon>Bacillati</taxon>
        <taxon>Mycoplasmatota</taxon>
        <taxon>Mollicutes</taxon>
        <taxon>Mycoplasmataceae</taxon>
        <taxon>Mycoplasma</taxon>
    </lineage>
</organism>
<sequence>MWKVEKVETITLETKCQVEGGSGTQDDYSLKLTLELEGNKSKELVRSRNVSMGAEVEFKALGDWGEIRELTGDEWLEARMKIQLGQKQGQLKVVFETKVESLDSGGVEKWQEMKTFVCNDSGIKPVYGNHWHNDKHVFTSTVSSLGNTKLMSDGLRDANFSVALRSCKSEDGGTVATCDLKINEIFLSLLTH</sequence>
<dbReference type="OrthoDB" id="9842086at2"/>
<dbReference type="Proteomes" id="UP000249762">
    <property type="component" value="Unassembled WGS sequence"/>
</dbReference>
<dbReference type="EMBL" id="QKVO01000006">
    <property type="protein sequence ID" value="RAO95002.1"/>
    <property type="molecule type" value="Genomic_DNA"/>
</dbReference>
<reference evidence="2" key="1">
    <citation type="submission" date="2018-06" db="EMBL/GenBank/DDBJ databases">
        <authorList>
            <person name="Martinez Ocampo F."/>
            <person name="Quiroz Castaneda R.E."/>
            <person name="Rojas Lopez X."/>
        </authorList>
    </citation>
    <scope>NUCLEOTIDE SEQUENCE [LARGE SCALE GENOMIC DNA]</scope>
    <source>
        <strain evidence="2">INIFAP02</strain>
    </source>
</reference>
<gene>
    <name evidence="1" type="ORF">DNK47_01825</name>
</gene>
<dbReference type="AlphaFoldDB" id="A0A328PJK0"/>
<accession>A0A328PJK0</accession>
<protein>
    <submittedName>
        <fullName evidence="1">Uncharacterized protein</fullName>
    </submittedName>
</protein>
<proteinExistence type="predicted"/>
<dbReference type="RefSeq" id="WP_112665417.1">
    <property type="nucleotide sequence ID" value="NZ_QKVO01000006.1"/>
</dbReference>
<comment type="caution">
    <text evidence="1">The sequence shown here is derived from an EMBL/GenBank/DDBJ whole genome shotgun (WGS) entry which is preliminary data.</text>
</comment>
<evidence type="ECO:0000313" key="2">
    <source>
        <dbReference type="Proteomes" id="UP000249762"/>
    </source>
</evidence>
<evidence type="ECO:0000313" key="1">
    <source>
        <dbReference type="EMBL" id="RAO95002.1"/>
    </source>
</evidence>
<name>A0A328PJK0_9MOLU</name>